<evidence type="ECO:0000256" key="3">
    <source>
        <dbReference type="PROSITE-ProRule" id="PRU00182"/>
    </source>
</evidence>
<dbReference type="SUPFAM" id="SSF55174">
    <property type="entry name" value="Alpha-L RNA-binding motif"/>
    <property type="match status" value="1"/>
</dbReference>
<dbReference type="Pfam" id="PF01479">
    <property type="entry name" value="S4"/>
    <property type="match status" value="1"/>
</dbReference>
<evidence type="ECO:0000313" key="5">
    <source>
        <dbReference type="EMBL" id="STU69315.1"/>
    </source>
</evidence>
<keyword evidence="6" id="KW-1185">Reference proteome</keyword>
<reference evidence="5 6" key="1">
    <citation type="submission" date="2018-06" db="EMBL/GenBank/DDBJ databases">
        <authorList>
            <consortium name="Pathogen Informatics"/>
            <person name="Doyle S."/>
        </authorList>
    </citation>
    <scope>NUCLEOTIDE SEQUENCE [LARGE SCALE GENOMIC DNA]</scope>
    <source>
        <strain evidence="5 6">NCTC5050</strain>
    </source>
</reference>
<dbReference type="PROSITE" id="PS50889">
    <property type="entry name" value="S4"/>
    <property type="match status" value="1"/>
</dbReference>
<keyword evidence="3" id="KW-0694">RNA-binding</keyword>
<dbReference type="EC" id="5.4.99.22" evidence="5"/>
<dbReference type="GO" id="GO:0160139">
    <property type="term" value="F:23S rRNA pseudouridine(2605) synthase activity"/>
    <property type="evidence" value="ECO:0007669"/>
    <property type="project" value="UniProtKB-EC"/>
</dbReference>
<name>A0A377ZFN2_KLEPO</name>
<dbReference type="GO" id="GO:0000455">
    <property type="term" value="P:enzyme-directed rRNA pseudouridine synthesis"/>
    <property type="evidence" value="ECO:0007669"/>
    <property type="project" value="UniProtKB-ARBA"/>
</dbReference>
<sequence>MSEKLQKVLARAGHGSRREIEAKIEAGRVSVDGKIATLGDRVEIGPWFKNSYRWSSDLGERVCRADLPRAGLL</sequence>
<comment type="similarity">
    <text evidence="1">Belongs to the pseudouridine synthase RsuA family.</text>
</comment>
<evidence type="ECO:0000313" key="6">
    <source>
        <dbReference type="Proteomes" id="UP000255382"/>
    </source>
</evidence>
<dbReference type="Gene3D" id="3.10.290.10">
    <property type="entry name" value="RNA-binding S4 domain"/>
    <property type="match status" value="1"/>
</dbReference>
<gene>
    <name evidence="5" type="primary">rluB_1</name>
    <name evidence="5" type="ORF">NCTC5050_02042</name>
</gene>
<dbReference type="SMART" id="SM00363">
    <property type="entry name" value="S4"/>
    <property type="match status" value="1"/>
</dbReference>
<dbReference type="PANTHER" id="PTHR47683:SF3">
    <property type="entry name" value="RIBOSOMAL LARGE SUBUNIT PSEUDOURIDINE SYNTHASE B"/>
    <property type="match status" value="1"/>
</dbReference>
<organism evidence="5 6">
    <name type="scientific">Klebsiella pneumoniae subsp. ozaenae</name>
    <dbReference type="NCBI Taxonomy" id="574"/>
    <lineage>
        <taxon>Bacteria</taxon>
        <taxon>Pseudomonadati</taxon>
        <taxon>Pseudomonadota</taxon>
        <taxon>Gammaproteobacteria</taxon>
        <taxon>Enterobacterales</taxon>
        <taxon>Enterobacteriaceae</taxon>
        <taxon>Klebsiella/Raoultella group</taxon>
        <taxon>Klebsiella</taxon>
        <taxon>Klebsiella pneumoniae complex</taxon>
    </lineage>
</organism>
<dbReference type="FunFam" id="3.10.290.10:FF:000003">
    <property type="entry name" value="Pseudouridine synthase"/>
    <property type="match status" value="1"/>
</dbReference>
<dbReference type="GO" id="GO:0003723">
    <property type="term" value="F:RNA binding"/>
    <property type="evidence" value="ECO:0007669"/>
    <property type="project" value="UniProtKB-KW"/>
</dbReference>
<evidence type="ECO:0000256" key="2">
    <source>
        <dbReference type="ARBA" id="ARBA00023235"/>
    </source>
</evidence>
<evidence type="ECO:0000259" key="4">
    <source>
        <dbReference type="SMART" id="SM00363"/>
    </source>
</evidence>
<dbReference type="CDD" id="cd00165">
    <property type="entry name" value="S4"/>
    <property type="match status" value="1"/>
</dbReference>
<evidence type="ECO:0000256" key="1">
    <source>
        <dbReference type="ARBA" id="ARBA00008348"/>
    </source>
</evidence>
<dbReference type="InterPro" id="IPR036986">
    <property type="entry name" value="S4_RNA-bd_sf"/>
</dbReference>
<dbReference type="InterPro" id="IPR002942">
    <property type="entry name" value="S4_RNA-bd"/>
</dbReference>
<dbReference type="Proteomes" id="UP000255382">
    <property type="component" value="Unassembled WGS sequence"/>
</dbReference>
<feature type="domain" description="RNA-binding S4" evidence="4">
    <location>
        <begin position="3"/>
        <end position="53"/>
    </location>
</feature>
<dbReference type="InterPro" id="IPR050343">
    <property type="entry name" value="RsuA_PseudoU_synthase"/>
</dbReference>
<proteinExistence type="inferred from homology"/>
<keyword evidence="2 5" id="KW-0413">Isomerase</keyword>
<dbReference type="EMBL" id="UGLZ01000004">
    <property type="protein sequence ID" value="STU69315.1"/>
    <property type="molecule type" value="Genomic_DNA"/>
</dbReference>
<protein>
    <submittedName>
        <fullName evidence="5">Ribosomal large subunit pseudouridine synthase B</fullName>
        <ecNumber evidence="5">5.4.99.22</ecNumber>
    </submittedName>
</protein>
<dbReference type="AlphaFoldDB" id="A0A377ZFN2"/>
<dbReference type="PANTHER" id="PTHR47683">
    <property type="entry name" value="PSEUDOURIDINE SYNTHASE FAMILY PROTEIN-RELATED"/>
    <property type="match status" value="1"/>
</dbReference>
<accession>A0A377ZFN2</accession>